<name>A0A7J8WCQ2_9ROSI</name>
<comment type="caution">
    <text evidence="2">The sequence shown here is derived from an EMBL/GenBank/DDBJ whole genome shotgun (WGS) entry which is preliminary data.</text>
</comment>
<reference evidence="2 3" key="1">
    <citation type="journal article" date="2019" name="Genome Biol. Evol.">
        <title>Insights into the evolution of the New World diploid cottons (Gossypium, subgenus Houzingenia) based on genome sequencing.</title>
        <authorList>
            <person name="Grover C.E."/>
            <person name="Arick M.A. 2nd"/>
            <person name="Thrash A."/>
            <person name="Conover J.L."/>
            <person name="Sanders W.S."/>
            <person name="Peterson D.G."/>
            <person name="Frelichowski J.E."/>
            <person name="Scheffler J.A."/>
            <person name="Scheffler B.E."/>
            <person name="Wendel J.F."/>
        </authorList>
    </citation>
    <scope>NUCLEOTIDE SEQUENCE [LARGE SCALE GENOMIC DNA]</scope>
    <source>
        <strain evidence="2">57</strain>
        <tissue evidence="2">Leaf</tissue>
    </source>
</reference>
<feature type="non-terminal residue" evidence="2">
    <location>
        <position position="76"/>
    </location>
</feature>
<proteinExistence type="predicted"/>
<dbReference type="AlphaFoldDB" id="A0A7J8WCQ2"/>
<dbReference type="EMBL" id="JABFAB010245934">
    <property type="protein sequence ID" value="MBA0672851.1"/>
    <property type="molecule type" value="Genomic_DNA"/>
</dbReference>
<keyword evidence="1" id="KW-0472">Membrane</keyword>
<keyword evidence="1" id="KW-0812">Transmembrane</keyword>
<evidence type="ECO:0000256" key="1">
    <source>
        <dbReference type="SAM" id="Phobius"/>
    </source>
</evidence>
<evidence type="ECO:0000313" key="2">
    <source>
        <dbReference type="EMBL" id="MBA0672851.1"/>
    </source>
</evidence>
<accession>A0A7J8WCQ2</accession>
<feature type="transmembrane region" description="Helical" evidence="1">
    <location>
        <begin position="27"/>
        <end position="54"/>
    </location>
</feature>
<organism evidence="2 3">
    <name type="scientific">Gossypium klotzschianum</name>
    <dbReference type="NCBI Taxonomy" id="34286"/>
    <lineage>
        <taxon>Eukaryota</taxon>
        <taxon>Viridiplantae</taxon>
        <taxon>Streptophyta</taxon>
        <taxon>Embryophyta</taxon>
        <taxon>Tracheophyta</taxon>
        <taxon>Spermatophyta</taxon>
        <taxon>Magnoliopsida</taxon>
        <taxon>eudicotyledons</taxon>
        <taxon>Gunneridae</taxon>
        <taxon>Pentapetalae</taxon>
        <taxon>rosids</taxon>
        <taxon>malvids</taxon>
        <taxon>Malvales</taxon>
        <taxon>Malvaceae</taxon>
        <taxon>Malvoideae</taxon>
        <taxon>Gossypium</taxon>
    </lineage>
</organism>
<evidence type="ECO:0000313" key="3">
    <source>
        <dbReference type="Proteomes" id="UP000593573"/>
    </source>
</evidence>
<gene>
    <name evidence="2" type="ORF">Goklo_007415</name>
</gene>
<dbReference type="Proteomes" id="UP000593573">
    <property type="component" value="Unassembled WGS sequence"/>
</dbReference>
<keyword evidence="1" id="KW-1133">Transmembrane helix</keyword>
<keyword evidence="3" id="KW-1185">Reference proteome</keyword>
<sequence>MRMIGSSQFQNDVQEFRRKPPSSPLYLLVRFYLLFFHQMASFIHFIILLLNLLLNNFGTQTNLLVKPLMLLLRLTV</sequence>
<protein>
    <submittedName>
        <fullName evidence="2">Uncharacterized protein</fullName>
    </submittedName>
</protein>